<comment type="subunit">
    <text evidence="5 6">Interacts with MinD and FtsZ.</text>
</comment>
<evidence type="ECO:0000259" key="7">
    <source>
        <dbReference type="Pfam" id="PF03775"/>
    </source>
</evidence>
<dbReference type="InterPro" id="IPR013033">
    <property type="entry name" value="MinC"/>
</dbReference>
<keyword evidence="2 6" id="KW-0132">Cell division</keyword>
<evidence type="ECO:0000256" key="5">
    <source>
        <dbReference type="ARBA" id="ARBA00046874"/>
    </source>
</evidence>
<dbReference type="Gene3D" id="3.30.160.540">
    <property type="match status" value="1"/>
</dbReference>
<gene>
    <name evidence="6 9" type="primary">minC</name>
    <name evidence="9" type="ORF">JR050_18950</name>
</gene>
<evidence type="ECO:0000256" key="2">
    <source>
        <dbReference type="ARBA" id="ARBA00022618"/>
    </source>
</evidence>
<dbReference type="InterPro" id="IPR016098">
    <property type="entry name" value="CAP/MinC_C"/>
</dbReference>
<evidence type="ECO:0000313" key="10">
    <source>
        <dbReference type="Proteomes" id="UP001518925"/>
    </source>
</evidence>
<comment type="similarity">
    <text evidence="1 6">Belongs to the MinC family.</text>
</comment>
<evidence type="ECO:0000256" key="6">
    <source>
        <dbReference type="HAMAP-Rule" id="MF_00267"/>
    </source>
</evidence>
<keyword evidence="10" id="KW-1185">Reference proteome</keyword>
<accession>A0ABS2DMM3</accession>
<evidence type="ECO:0000256" key="1">
    <source>
        <dbReference type="ARBA" id="ARBA00006291"/>
    </source>
</evidence>
<dbReference type="EMBL" id="JAFELM010000044">
    <property type="protein sequence ID" value="MBM6619744.1"/>
    <property type="molecule type" value="Genomic_DNA"/>
</dbReference>
<dbReference type="Pfam" id="PF03775">
    <property type="entry name" value="MinC_C"/>
    <property type="match status" value="1"/>
</dbReference>
<comment type="caution">
    <text evidence="9">The sequence shown here is derived from an EMBL/GenBank/DDBJ whole genome shotgun (WGS) entry which is preliminary data.</text>
</comment>
<dbReference type="Pfam" id="PF22642">
    <property type="entry name" value="MinC_N_1"/>
    <property type="match status" value="1"/>
</dbReference>
<dbReference type="Proteomes" id="UP001518925">
    <property type="component" value="Unassembled WGS sequence"/>
</dbReference>
<feature type="domain" description="Septum site-determining protein MinC N-terminal" evidence="8">
    <location>
        <begin position="9"/>
        <end position="86"/>
    </location>
</feature>
<protein>
    <recommendedName>
        <fullName evidence="6">Probable septum site-determining protein MinC</fullName>
    </recommendedName>
</protein>
<dbReference type="PANTHER" id="PTHR34108">
    <property type="entry name" value="SEPTUM SITE-DETERMINING PROTEIN MINC"/>
    <property type="match status" value="1"/>
</dbReference>
<keyword evidence="4 6" id="KW-0131">Cell cycle</keyword>
<organism evidence="9 10">
    <name type="scientific">Bacillus suaedaesalsae</name>
    <dbReference type="NCBI Taxonomy" id="2810349"/>
    <lineage>
        <taxon>Bacteria</taxon>
        <taxon>Bacillati</taxon>
        <taxon>Bacillota</taxon>
        <taxon>Bacilli</taxon>
        <taxon>Bacillales</taxon>
        <taxon>Bacillaceae</taxon>
        <taxon>Bacillus</taxon>
    </lineage>
</organism>
<dbReference type="Gene3D" id="2.160.20.70">
    <property type="match status" value="1"/>
</dbReference>
<feature type="domain" description="Septum formation inhibitor MinC C-terminal" evidence="7">
    <location>
        <begin position="109"/>
        <end position="207"/>
    </location>
</feature>
<evidence type="ECO:0000256" key="3">
    <source>
        <dbReference type="ARBA" id="ARBA00023210"/>
    </source>
</evidence>
<dbReference type="InterPro" id="IPR036145">
    <property type="entry name" value="MinC_C_sf"/>
</dbReference>
<dbReference type="HAMAP" id="MF_00267">
    <property type="entry name" value="MinC"/>
    <property type="match status" value="1"/>
</dbReference>
<proteinExistence type="inferred from homology"/>
<keyword evidence="3 6" id="KW-0717">Septation</keyword>
<evidence type="ECO:0000259" key="8">
    <source>
        <dbReference type="Pfam" id="PF22642"/>
    </source>
</evidence>
<name>A0ABS2DMM3_9BACI</name>
<comment type="function">
    <text evidence="6">Cell division inhibitor that blocks the formation of polar Z ring septums. Rapidly oscillates between the poles of the cell to destabilize FtsZ filaments that have formed before they mature into polar Z rings. Prevents FtsZ polymerization.</text>
</comment>
<reference evidence="9 10" key="1">
    <citation type="submission" date="2021-02" db="EMBL/GenBank/DDBJ databases">
        <title>Bacillus sp. RD4P76, an endophyte from a halophyte.</title>
        <authorList>
            <person name="Sun J.-Q."/>
        </authorList>
    </citation>
    <scope>NUCLEOTIDE SEQUENCE [LARGE SCALE GENOMIC DNA]</scope>
    <source>
        <strain evidence="9 10">RD4P76</strain>
    </source>
</reference>
<dbReference type="PANTHER" id="PTHR34108:SF1">
    <property type="entry name" value="SEPTUM SITE-DETERMINING PROTEIN MINC"/>
    <property type="match status" value="1"/>
</dbReference>
<dbReference type="NCBIfam" id="TIGR01222">
    <property type="entry name" value="minC"/>
    <property type="match status" value="1"/>
</dbReference>
<evidence type="ECO:0000313" key="9">
    <source>
        <dbReference type="EMBL" id="MBM6619744.1"/>
    </source>
</evidence>
<dbReference type="RefSeq" id="WP_204205226.1">
    <property type="nucleotide sequence ID" value="NZ_JAFELM010000044.1"/>
</dbReference>
<dbReference type="SUPFAM" id="SSF63848">
    <property type="entry name" value="Cell-division inhibitor MinC, C-terminal domain"/>
    <property type="match status" value="1"/>
</dbReference>
<dbReference type="InterPro" id="IPR005526">
    <property type="entry name" value="Septum_form_inhib_MinC_C"/>
</dbReference>
<sequence>MKGSKQQFVTIKGTKDGLTLHLDDRCSFQELITEIEEKLSGNQHIQQESPLITVHVKVGMRYITKKEEELLRTLIRKKKNLVVGSIESEVISKAEAQELKKQSEITSVCRMVRSGQVLEVPGDLLLIGDVNPGGTVMAGGNIFVMGSLRGHAYAGIHGDTEAVIVASVMKPTGLKISDILNRALEFSNEETNDMECAYINKEDRIIIDRLQVLSHLRPNLTRLERGI</sequence>
<evidence type="ECO:0000256" key="4">
    <source>
        <dbReference type="ARBA" id="ARBA00023306"/>
    </source>
</evidence>
<dbReference type="InterPro" id="IPR055219">
    <property type="entry name" value="MinC_N_1"/>
</dbReference>